<name>A0A0H2RN38_9AGAM</name>
<dbReference type="Gene3D" id="3.40.50.150">
    <property type="entry name" value="Vaccinia Virus protein VP39"/>
    <property type="match status" value="1"/>
</dbReference>
<dbReference type="EMBL" id="KQ085967">
    <property type="protein sequence ID" value="KLO12992.1"/>
    <property type="molecule type" value="Genomic_DNA"/>
</dbReference>
<evidence type="ECO:0000313" key="2">
    <source>
        <dbReference type="EMBL" id="KLO12992.1"/>
    </source>
</evidence>
<keyword evidence="2" id="KW-0489">Methyltransferase</keyword>
<evidence type="ECO:0000259" key="1">
    <source>
        <dbReference type="Pfam" id="PF13649"/>
    </source>
</evidence>
<dbReference type="InParanoid" id="A0A0H2RN38"/>
<dbReference type="PANTHER" id="PTHR43591">
    <property type="entry name" value="METHYLTRANSFERASE"/>
    <property type="match status" value="1"/>
</dbReference>
<dbReference type="SUPFAM" id="SSF53335">
    <property type="entry name" value="S-adenosyl-L-methionine-dependent methyltransferases"/>
    <property type="match status" value="1"/>
</dbReference>
<gene>
    <name evidence="2" type="ORF">SCHPADRAFT_874679</name>
</gene>
<feature type="domain" description="Methyltransferase" evidence="1">
    <location>
        <begin position="57"/>
        <end position="149"/>
    </location>
</feature>
<protein>
    <submittedName>
        <fullName evidence="2">S-adenosyl-L-methionine-dependent methyltransferase</fullName>
    </submittedName>
</protein>
<reference evidence="2 3" key="1">
    <citation type="submission" date="2015-04" db="EMBL/GenBank/DDBJ databases">
        <title>Complete genome sequence of Schizopora paradoxa KUC8140, a cosmopolitan wood degrader in East Asia.</title>
        <authorList>
            <consortium name="DOE Joint Genome Institute"/>
            <person name="Min B."/>
            <person name="Park H."/>
            <person name="Jang Y."/>
            <person name="Kim J.-J."/>
            <person name="Kim K.H."/>
            <person name="Pangilinan J."/>
            <person name="Lipzen A."/>
            <person name="Riley R."/>
            <person name="Grigoriev I.V."/>
            <person name="Spatafora J.W."/>
            <person name="Choi I.-G."/>
        </authorList>
    </citation>
    <scope>NUCLEOTIDE SEQUENCE [LARGE SCALE GENOMIC DNA]</scope>
    <source>
        <strain evidence="2 3">KUC8140</strain>
    </source>
</reference>
<dbReference type="Proteomes" id="UP000053477">
    <property type="component" value="Unassembled WGS sequence"/>
</dbReference>
<keyword evidence="3" id="KW-1185">Reference proteome</keyword>
<dbReference type="OrthoDB" id="184880at2759"/>
<dbReference type="InterPro" id="IPR041698">
    <property type="entry name" value="Methyltransf_25"/>
</dbReference>
<dbReference type="GO" id="GO:0008168">
    <property type="term" value="F:methyltransferase activity"/>
    <property type="evidence" value="ECO:0007669"/>
    <property type="project" value="UniProtKB-KW"/>
</dbReference>
<dbReference type="AlphaFoldDB" id="A0A0H2RN38"/>
<dbReference type="FunCoup" id="A0A0H2RN38">
    <property type="interactions" value="3"/>
</dbReference>
<dbReference type="GO" id="GO:0032259">
    <property type="term" value="P:methylation"/>
    <property type="evidence" value="ECO:0007669"/>
    <property type="project" value="UniProtKB-KW"/>
</dbReference>
<evidence type="ECO:0000313" key="3">
    <source>
        <dbReference type="Proteomes" id="UP000053477"/>
    </source>
</evidence>
<keyword evidence="2" id="KW-0808">Transferase</keyword>
<sequence length="285" mass="30690">MDSEDVATYKPGDNYILPHDESERLRLNTQHKYITSAVCGQRLVLDENVVLADGDCVLDSGTGTGAWAMDFATKTSQAVQICAFDISPANFPSEHPPNIHFTVASVTSLPSGWSAKFDLVNQRLLFTALLAKEWPVALSEIYRVLKPGGVVQLLEIDSRFPVPEAPAVVQIRDIMCNVADKNGLQLGVADNLVSFLESAGFVDIASEKKCLPLGRSFGEVGLQGAFALAGGLRNMVVPIVKSGVSTEEEFMSLIGRAEEEWDVHGVQFACLVAVARKPLASTGVI</sequence>
<proteinExistence type="predicted"/>
<accession>A0A0H2RN38</accession>
<dbReference type="InterPro" id="IPR029063">
    <property type="entry name" value="SAM-dependent_MTases_sf"/>
</dbReference>
<dbReference type="CDD" id="cd02440">
    <property type="entry name" value="AdoMet_MTases"/>
    <property type="match status" value="1"/>
</dbReference>
<dbReference type="STRING" id="27342.A0A0H2RN38"/>
<organism evidence="2 3">
    <name type="scientific">Schizopora paradoxa</name>
    <dbReference type="NCBI Taxonomy" id="27342"/>
    <lineage>
        <taxon>Eukaryota</taxon>
        <taxon>Fungi</taxon>
        <taxon>Dikarya</taxon>
        <taxon>Basidiomycota</taxon>
        <taxon>Agaricomycotina</taxon>
        <taxon>Agaricomycetes</taxon>
        <taxon>Hymenochaetales</taxon>
        <taxon>Schizoporaceae</taxon>
        <taxon>Schizopora</taxon>
    </lineage>
</organism>
<dbReference type="Pfam" id="PF13649">
    <property type="entry name" value="Methyltransf_25"/>
    <property type="match status" value="1"/>
</dbReference>